<evidence type="ECO:0000256" key="2">
    <source>
        <dbReference type="ARBA" id="ARBA00022771"/>
    </source>
</evidence>
<comment type="function">
    <text evidence="4">Required for box C/D snoRNAs accumulation involved in snoRNA processing, snoRNA transport to the nucleolus and ribosome biogenesis.</text>
</comment>
<evidence type="ECO:0000313" key="9">
    <source>
        <dbReference type="EMBL" id="PWN34451.1"/>
    </source>
</evidence>
<dbReference type="PANTHER" id="PTHR13483">
    <property type="entry name" value="BOX C_D SNORNA PROTEIN 1-RELATED"/>
    <property type="match status" value="1"/>
</dbReference>
<dbReference type="GO" id="GO:0000463">
    <property type="term" value="P:maturation of LSU-rRNA from tricistronic rRNA transcript (SSU-rRNA, 5.8S rRNA, LSU-rRNA)"/>
    <property type="evidence" value="ECO:0007669"/>
    <property type="project" value="TreeGrafter"/>
</dbReference>
<dbReference type="InterPro" id="IPR057721">
    <property type="entry name" value="BCD1_alpha/beta"/>
</dbReference>
<feature type="compositionally biased region" description="Polar residues" evidence="7">
    <location>
        <begin position="147"/>
        <end position="175"/>
    </location>
</feature>
<reference evidence="9 10" key="1">
    <citation type="journal article" date="2018" name="Mol. Biol. Evol.">
        <title>Broad Genomic Sampling Reveals a Smut Pathogenic Ancestry of the Fungal Clade Ustilaginomycotina.</title>
        <authorList>
            <person name="Kijpornyongpan T."/>
            <person name="Mondo S.J."/>
            <person name="Barry K."/>
            <person name="Sandor L."/>
            <person name="Lee J."/>
            <person name="Lipzen A."/>
            <person name="Pangilinan J."/>
            <person name="LaButti K."/>
            <person name="Hainaut M."/>
            <person name="Henrissat B."/>
            <person name="Grigoriev I.V."/>
            <person name="Spatafora J.W."/>
            <person name="Aime M.C."/>
        </authorList>
    </citation>
    <scope>NUCLEOTIDE SEQUENCE [LARGE SCALE GENOMIC DNA]</scope>
    <source>
        <strain evidence="9 10">MCA 3882</strain>
    </source>
</reference>
<accession>A0A316VEN5</accession>
<dbReference type="PANTHER" id="PTHR13483:SF11">
    <property type="entry name" value="ZINC FINGER HIT DOMAIN-CONTAINING PROTEIN 3"/>
    <property type="match status" value="1"/>
</dbReference>
<feature type="domain" description="HIT-type" evidence="8">
    <location>
        <begin position="9"/>
        <end position="42"/>
    </location>
</feature>
<evidence type="ECO:0000259" key="8">
    <source>
        <dbReference type="PROSITE" id="PS51083"/>
    </source>
</evidence>
<comment type="similarity">
    <text evidence="5">Belongs to the BCD1 family.</text>
</comment>
<dbReference type="RefSeq" id="XP_025354753.1">
    <property type="nucleotide sequence ID" value="XM_025502776.1"/>
</dbReference>
<dbReference type="AlphaFoldDB" id="A0A316VEN5"/>
<dbReference type="SUPFAM" id="SSF144232">
    <property type="entry name" value="HIT/MYND zinc finger-like"/>
    <property type="match status" value="1"/>
</dbReference>
<evidence type="ECO:0000256" key="6">
    <source>
        <dbReference type="PROSITE-ProRule" id="PRU00453"/>
    </source>
</evidence>
<evidence type="ECO:0000313" key="10">
    <source>
        <dbReference type="Proteomes" id="UP000245771"/>
    </source>
</evidence>
<organism evidence="9 10">
    <name type="scientific">Meira miltonrushii</name>
    <dbReference type="NCBI Taxonomy" id="1280837"/>
    <lineage>
        <taxon>Eukaryota</taxon>
        <taxon>Fungi</taxon>
        <taxon>Dikarya</taxon>
        <taxon>Basidiomycota</taxon>
        <taxon>Ustilaginomycotina</taxon>
        <taxon>Exobasidiomycetes</taxon>
        <taxon>Exobasidiales</taxon>
        <taxon>Brachybasidiaceae</taxon>
        <taxon>Meira</taxon>
    </lineage>
</organism>
<dbReference type="GeneID" id="37024557"/>
<protein>
    <recommendedName>
        <fullName evidence="8">HIT-type domain-containing protein</fullName>
    </recommendedName>
</protein>
<dbReference type="InterPro" id="IPR051639">
    <property type="entry name" value="BCD1"/>
</dbReference>
<feature type="compositionally biased region" description="Basic and acidic residues" evidence="7">
    <location>
        <begin position="137"/>
        <end position="146"/>
    </location>
</feature>
<dbReference type="CDD" id="cd23024">
    <property type="entry name" value="zf-HIT_ZNHIT2-3"/>
    <property type="match status" value="1"/>
</dbReference>
<dbReference type="GO" id="GO:0000492">
    <property type="term" value="P:box C/D snoRNP assembly"/>
    <property type="evidence" value="ECO:0007669"/>
    <property type="project" value="TreeGrafter"/>
</dbReference>
<evidence type="ECO:0000256" key="5">
    <source>
        <dbReference type="ARBA" id="ARBA00049654"/>
    </source>
</evidence>
<dbReference type="OrthoDB" id="272357at2759"/>
<evidence type="ECO:0000256" key="1">
    <source>
        <dbReference type="ARBA" id="ARBA00022723"/>
    </source>
</evidence>
<sequence length="622" mass="68977">MSAAISKACIVCRASSSKYKCPKCTSPTCSLICSKKHKSDVHPDIGFAGASTSSDPGIQACSASITDKEELLPSLRQFSNASETITAPNANNFGNIDKFIPMNAYGEANMMEDFEYLQFMGRSIATLGKDLIKKGWYKDSDQDNDAKNPSGSQGGRNSRPSSKNQGGRFNTSTEKLSSEARNRQQYEQSIRKLKVPIMLLPDGMSARKENQSRYKVQQQQLMCTVQISFPCGKAEDRRSKRVIQHHIPWNRSIEETVRSEMEKRLRVKATGQNVENDSDQSVSAWEALFGTQREGNDEAKMSSFEDIRNQVMIVIPVHSEKLRNETSARFLEWWQRQVRNGMVLEGGLKFDEEKKLSLEKKRNGEWAPIEGLATEEVEKEGLPELIQGATQNTSMESAEQSGLISSFLLNRLQSQRVMQKKRELEAVNSETQDDISQHHDANTPQKEISRTATRHLVVLQGKETIEDILRRLAKGYAIVEYPHIEVWESSKLSQKFADGSAERVRLSPVDGEVESGDDEATAAMEKNVAKRSAAVTLDNDSSKKIKVDTGHPPKASTSALVGLSAYASSDEDSEGDAEVDNESRDISEEAKSNFESYLLEQIASDAPNGGGLANIARSLGMI</sequence>
<dbReference type="STRING" id="1280837.A0A316VEN5"/>
<dbReference type="InterPro" id="IPR007529">
    <property type="entry name" value="Znf_HIT"/>
</dbReference>
<keyword evidence="10" id="KW-1185">Reference proteome</keyword>
<dbReference type="InParanoid" id="A0A316VEN5"/>
<evidence type="ECO:0000256" key="7">
    <source>
        <dbReference type="SAM" id="MobiDB-lite"/>
    </source>
</evidence>
<feature type="region of interest" description="Disordered" evidence="7">
    <location>
        <begin position="566"/>
        <end position="587"/>
    </location>
</feature>
<feature type="compositionally biased region" description="Acidic residues" evidence="7">
    <location>
        <begin position="569"/>
        <end position="580"/>
    </location>
</feature>
<gene>
    <name evidence="9" type="ORF">FA14DRAFT_72596</name>
</gene>
<dbReference type="EMBL" id="KZ819604">
    <property type="protein sequence ID" value="PWN34451.1"/>
    <property type="molecule type" value="Genomic_DNA"/>
</dbReference>
<keyword evidence="2 6" id="KW-0863">Zinc-finger</keyword>
<dbReference type="GO" id="GO:0070761">
    <property type="term" value="C:pre-snoRNP complex"/>
    <property type="evidence" value="ECO:0007669"/>
    <property type="project" value="TreeGrafter"/>
</dbReference>
<keyword evidence="1" id="KW-0479">Metal-binding</keyword>
<keyword evidence="3" id="KW-0862">Zinc</keyword>
<evidence type="ECO:0000256" key="4">
    <source>
        <dbReference type="ARBA" id="ARBA00049598"/>
    </source>
</evidence>
<evidence type="ECO:0000256" key="3">
    <source>
        <dbReference type="ARBA" id="ARBA00022833"/>
    </source>
</evidence>
<name>A0A316VEN5_9BASI</name>
<dbReference type="GO" id="GO:0008270">
    <property type="term" value="F:zinc ion binding"/>
    <property type="evidence" value="ECO:0007669"/>
    <property type="project" value="UniProtKB-UniRule"/>
</dbReference>
<dbReference type="GO" id="GO:0048254">
    <property type="term" value="P:snoRNA localization"/>
    <property type="evidence" value="ECO:0007669"/>
    <property type="project" value="TreeGrafter"/>
</dbReference>
<dbReference type="PROSITE" id="PS51083">
    <property type="entry name" value="ZF_HIT"/>
    <property type="match status" value="1"/>
</dbReference>
<feature type="region of interest" description="Disordered" evidence="7">
    <location>
        <begin position="137"/>
        <end position="185"/>
    </location>
</feature>
<dbReference type="Pfam" id="PF04438">
    <property type="entry name" value="zf-HIT"/>
    <property type="match status" value="1"/>
</dbReference>
<dbReference type="GO" id="GO:0005634">
    <property type="term" value="C:nucleus"/>
    <property type="evidence" value="ECO:0007669"/>
    <property type="project" value="TreeGrafter"/>
</dbReference>
<dbReference type="Proteomes" id="UP000245771">
    <property type="component" value="Unassembled WGS sequence"/>
</dbReference>
<dbReference type="Gene3D" id="3.30.60.190">
    <property type="match status" value="1"/>
</dbReference>
<proteinExistence type="inferred from homology"/>
<dbReference type="Pfam" id="PF25790">
    <property type="entry name" value="BCD1"/>
    <property type="match status" value="1"/>
</dbReference>